<comment type="caution">
    <text evidence="2">The sequence shown here is derived from an EMBL/GenBank/DDBJ whole genome shotgun (WGS) entry which is preliminary data.</text>
</comment>
<sequence>MIRLITIGLLIVLAYFLIRYRTSEKVQKGVVMTLGAAFVIYIVSVVVAELFR</sequence>
<proteinExistence type="predicted"/>
<feature type="transmembrane region" description="Helical" evidence="1">
    <location>
        <begin position="29"/>
        <end position="51"/>
    </location>
</feature>
<dbReference type="RefSeq" id="WP_020331119.1">
    <property type="nucleotide sequence ID" value="NZ_CABLBX010000001.1"/>
</dbReference>
<organism evidence="2 3">
    <name type="scientific">Vibrio fluvialis</name>
    <dbReference type="NCBI Taxonomy" id="676"/>
    <lineage>
        <taxon>Bacteria</taxon>
        <taxon>Pseudomonadati</taxon>
        <taxon>Pseudomonadota</taxon>
        <taxon>Gammaproteobacteria</taxon>
        <taxon>Vibrionales</taxon>
        <taxon>Vibrionaceae</taxon>
        <taxon>Vibrio</taxon>
    </lineage>
</organism>
<evidence type="ECO:0000313" key="3">
    <source>
        <dbReference type="Proteomes" id="UP000254626"/>
    </source>
</evidence>
<keyword evidence="1" id="KW-0812">Transmembrane</keyword>
<keyword evidence="1" id="KW-1133">Transmembrane helix</keyword>
<name>A0AAX2LNQ1_VIBFL</name>
<gene>
    <name evidence="2" type="ORF">NCTC11327_01497</name>
</gene>
<reference evidence="2 3" key="1">
    <citation type="submission" date="2018-06" db="EMBL/GenBank/DDBJ databases">
        <authorList>
            <consortium name="Pathogen Informatics"/>
            <person name="Doyle S."/>
        </authorList>
    </citation>
    <scope>NUCLEOTIDE SEQUENCE [LARGE SCALE GENOMIC DNA]</scope>
    <source>
        <strain evidence="2 3">NCTC11327</strain>
    </source>
</reference>
<protein>
    <submittedName>
        <fullName evidence="2">Membrane protein</fullName>
    </submittedName>
</protein>
<dbReference type="EMBL" id="UHIP01000001">
    <property type="protein sequence ID" value="SUP24565.1"/>
    <property type="molecule type" value="Genomic_DNA"/>
</dbReference>
<keyword evidence="1" id="KW-0472">Membrane</keyword>
<accession>A0AAX2LNQ1</accession>
<dbReference type="GeneID" id="59227174"/>
<dbReference type="AlphaFoldDB" id="A0AAX2LNQ1"/>
<dbReference type="Proteomes" id="UP000254626">
    <property type="component" value="Unassembled WGS sequence"/>
</dbReference>
<evidence type="ECO:0000313" key="2">
    <source>
        <dbReference type="EMBL" id="SUP24565.1"/>
    </source>
</evidence>
<evidence type="ECO:0000256" key="1">
    <source>
        <dbReference type="SAM" id="Phobius"/>
    </source>
</evidence>